<dbReference type="STRING" id="1365484.W6PRE5"/>
<feature type="region of interest" description="Disordered" evidence="1">
    <location>
        <begin position="76"/>
        <end position="175"/>
    </location>
</feature>
<evidence type="ECO:0000313" key="3">
    <source>
        <dbReference type="Proteomes" id="UP000030686"/>
    </source>
</evidence>
<keyword evidence="3" id="KW-1185">Reference proteome</keyword>
<organism evidence="2 3">
    <name type="scientific">Penicillium roqueforti (strain FM164)</name>
    <dbReference type="NCBI Taxonomy" id="1365484"/>
    <lineage>
        <taxon>Eukaryota</taxon>
        <taxon>Fungi</taxon>
        <taxon>Dikarya</taxon>
        <taxon>Ascomycota</taxon>
        <taxon>Pezizomycotina</taxon>
        <taxon>Eurotiomycetes</taxon>
        <taxon>Eurotiomycetidae</taxon>
        <taxon>Eurotiales</taxon>
        <taxon>Aspergillaceae</taxon>
        <taxon>Penicillium</taxon>
    </lineage>
</organism>
<name>W6PRE5_PENRF</name>
<accession>W6PRE5</accession>
<proteinExistence type="predicted"/>
<dbReference type="AlphaFoldDB" id="W6PRE5"/>
<evidence type="ECO:0000313" key="2">
    <source>
        <dbReference type="EMBL" id="CDM26311.1"/>
    </source>
</evidence>
<sequence length="175" mass="19625">MQKSYTDYMRKRFSDNNENAITLDRAEEAADFWRQSCLVPLDEFRLRNCLQGNRATAAPEDRTSILDSRLYSNDTPWTVSRTRATPRTSVPLPVIPFTEEMSRHSTSEYSPPSPRQSQEIPEGDDSSESEGNQSDSEPEALHNHQAITPCRTPGLSNASRATPGSHSSDSVMSFK</sequence>
<protein>
    <submittedName>
        <fullName evidence="2">Genomic scaffold, ProqFM164S01</fullName>
    </submittedName>
</protein>
<dbReference type="OrthoDB" id="4357141at2759"/>
<evidence type="ECO:0000256" key="1">
    <source>
        <dbReference type="SAM" id="MobiDB-lite"/>
    </source>
</evidence>
<gene>
    <name evidence="2" type="ORF">PROQFM164_S01g000120</name>
</gene>
<dbReference type="EMBL" id="HG792015">
    <property type="protein sequence ID" value="CDM26311.1"/>
    <property type="molecule type" value="Genomic_DNA"/>
</dbReference>
<feature type="compositionally biased region" description="Polar residues" evidence="1">
    <location>
        <begin position="154"/>
        <end position="175"/>
    </location>
</feature>
<reference evidence="2" key="1">
    <citation type="journal article" date="2014" name="Nat. Commun.">
        <title>Multiple recent horizontal transfers of a large genomic region in cheese making fungi.</title>
        <authorList>
            <person name="Cheeseman K."/>
            <person name="Ropars J."/>
            <person name="Renault P."/>
            <person name="Dupont J."/>
            <person name="Gouzy J."/>
            <person name="Branca A."/>
            <person name="Abraham A.L."/>
            <person name="Ceppi M."/>
            <person name="Conseiller E."/>
            <person name="Debuchy R."/>
            <person name="Malagnac F."/>
            <person name="Goarin A."/>
            <person name="Silar P."/>
            <person name="Lacoste S."/>
            <person name="Sallet E."/>
            <person name="Bensimon A."/>
            <person name="Giraud T."/>
            <person name="Brygoo Y."/>
        </authorList>
    </citation>
    <scope>NUCLEOTIDE SEQUENCE [LARGE SCALE GENOMIC DNA]</scope>
    <source>
        <strain evidence="2">FM164</strain>
    </source>
</reference>
<feature type="compositionally biased region" description="Polar residues" evidence="1">
    <location>
        <begin position="107"/>
        <end position="119"/>
    </location>
</feature>
<dbReference type="Proteomes" id="UP000030686">
    <property type="component" value="Unassembled WGS sequence"/>
</dbReference>
<feature type="compositionally biased region" description="Polar residues" evidence="1">
    <location>
        <begin position="76"/>
        <end position="88"/>
    </location>
</feature>